<protein>
    <recommendedName>
        <fullName evidence="4">FZ domain-containing protein</fullName>
    </recommendedName>
</protein>
<dbReference type="EMBL" id="KQ964442">
    <property type="protein sequence ID" value="KXN73026.1"/>
    <property type="molecule type" value="Genomic_DNA"/>
</dbReference>
<dbReference type="STRING" id="796925.A0A137PDE3"/>
<evidence type="ECO:0000256" key="1">
    <source>
        <dbReference type="SAM" id="SignalP"/>
    </source>
</evidence>
<organism evidence="2 3">
    <name type="scientific">Conidiobolus coronatus (strain ATCC 28846 / CBS 209.66 / NRRL 28638)</name>
    <name type="common">Delacroixia coronata</name>
    <dbReference type="NCBI Taxonomy" id="796925"/>
    <lineage>
        <taxon>Eukaryota</taxon>
        <taxon>Fungi</taxon>
        <taxon>Fungi incertae sedis</taxon>
        <taxon>Zoopagomycota</taxon>
        <taxon>Entomophthoromycotina</taxon>
        <taxon>Entomophthoromycetes</taxon>
        <taxon>Entomophthorales</taxon>
        <taxon>Ancylistaceae</taxon>
        <taxon>Conidiobolus</taxon>
    </lineage>
</organism>
<evidence type="ECO:0008006" key="4">
    <source>
        <dbReference type="Google" id="ProtNLM"/>
    </source>
</evidence>
<dbReference type="GO" id="GO:0005262">
    <property type="term" value="F:calcium channel activity"/>
    <property type="evidence" value="ECO:0007669"/>
    <property type="project" value="InterPro"/>
</dbReference>
<feature type="chain" id="PRO_5007294786" description="FZ domain-containing protein" evidence="1">
    <location>
        <begin position="19"/>
        <end position="529"/>
    </location>
</feature>
<dbReference type="Proteomes" id="UP000070444">
    <property type="component" value="Unassembled WGS sequence"/>
</dbReference>
<keyword evidence="1" id="KW-0732">Signal</keyword>
<dbReference type="InterPro" id="IPR024338">
    <property type="entry name" value="MID1/Yam8"/>
</dbReference>
<evidence type="ECO:0000313" key="3">
    <source>
        <dbReference type="Proteomes" id="UP000070444"/>
    </source>
</evidence>
<dbReference type="GO" id="GO:0098703">
    <property type="term" value="P:calcium ion import across plasma membrane"/>
    <property type="evidence" value="ECO:0007669"/>
    <property type="project" value="InterPro"/>
</dbReference>
<feature type="signal peptide" evidence="1">
    <location>
        <begin position="1"/>
        <end position="18"/>
    </location>
</feature>
<dbReference type="OrthoDB" id="5405745at2759"/>
<accession>A0A137PDE3</accession>
<keyword evidence="3" id="KW-1185">Reference proteome</keyword>
<sequence>MNLMTVALLLLHTNQIISDSKSYEIKLGSSYSGSVKSGTDTYFKLTSASNAFQSPNIPNNLVYISLTLCSGTSGQDFQEPDIYYSLTDSTPGPNKSEKLKNNFTVENYPNWKVSNTKAGVPKGILLSTVTLKPKTSNDISLFLGVNLSGKNLEYNYQLGINAGSYFHNYSNQLGLALLDTDDSTASLTVISSDPSKFDNNTQTLYYKGSGGDSLFTTCALQSNNSTVVSSKSDSNKIKLGGKLPPQFMGTEAVISDLSRDTTYEAILVNNPSSSGQSTFNPPVSLKTSKYSDCRLMNQLGFCDMVSYSVPIPTHFITKGDNNQVTMDVEKAKKAYDDYAHDMYKKFENLIEQYDCDAHIYSPVRNCSDCKTAYKDWLCSMTFPRCSDEHHSTDETHSANANSIIAERDAHDKTKEFLPEELKEVNPYYEVKPCIDLCYYVVQSCPVAFEFTCPEQKSTLNYTYGIGTMQFDNLTSFESGLGDSNHLGDLPWGCNNMMRSVSNQAFNQFNTLLPLYYVILTILTFICISI</sequence>
<gene>
    <name evidence="2" type="ORF">CONCODRAFT_83692</name>
</gene>
<dbReference type="PANTHER" id="PTHR39142">
    <property type="entry name" value="MID1P"/>
    <property type="match status" value="1"/>
</dbReference>
<dbReference type="PANTHER" id="PTHR39142:SF1">
    <property type="entry name" value="AEL197CP"/>
    <property type="match status" value="1"/>
</dbReference>
<dbReference type="AlphaFoldDB" id="A0A137PDE3"/>
<reference evidence="2 3" key="1">
    <citation type="journal article" date="2015" name="Genome Biol. Evol.">
        <title>Phylogenomic analyses indicate that early fungi evolved digesting cell walls of algal ancestors of land plants.</title>
        <authorList>
            <person name="Chang Y."/>
            <person name="Wang S."/>
            <person name="Sekimoto S."/>
            <person name="Aerts A.L."/>
            <person name="Choi C."/>
            <person name="Clum A."/>
            <person name="LaButti K.M."/>
            <person name="Lindquist E.A."/>
            <person name="Yee Ngan C."/>
            <person name="Ohm R.A."/>
            <person name="Salamov A.A."/>
            <person name="Grigoriev I.V."/>
            <person name="Spatafora J.W."/>
            <person name="Berbee M.L."/>
        </authorList>
    </citation>
    <scope>NUCLEOTIDE SEQUENCE [LARGE SCALE GENOMIC DNA]</scope>
    <source>
        <strain evidence="2 3">NRRL 28638</strain>
    </source>
</reference>
<dbReference type="Pfam" id="PF12929">
    <property type="entry name" value="Mid1"/>
    <property type="match status" value="1"/>
</dbReference>
<name>A0A137PDE3_CONC2</name>
<proteinExistence type="predicted"/>
<evidence type="ECO:0000313" key="2">
    <source>
        <dbReference type="EMBL" id="KXN73026.1"/>
    </source>
</evidence>